<dbReference type="InterPro" id="IPR013520">
    <property type="entry name" value="Ribonucl_H"/>
</dbReference>
<comment type="similarity">
    <text evidence="2">Belongs to the REXO4 family.</text>
</comment>
<evidence type="ECO:0000256" key="7">
    <source>
        <dbReference type="ARBA" id="ARBA00022839"/>
    </source>
</evidence>
<dbReference type="Gene3D" id="3.30.420.10">
    <property type="entry name" value="Ribonuclease H-like superfamily/Ribonuclease H"/>
    <property type="match status" value="1"/>
</dbReference>
<evidence type="ECO:0000259" key="11">
    <source>
        <dbReference type="SMART" id="SM00479"/>
    </source>
</evidence>
<evidence type="ECO:0000256" key="6">
    <source>
        <dbReference type="ARBA" id="ARBA00022801"/>
    </source>
</evidence>
<feature type="region of interest" description="Disordered" evidence="10">
    <location>
        <begin position="97"/>
        <end position="165"/>
    </location>
</feature>
<dbReference type="InterPro" id="IPR037431">
    <property type="entry name" value="REX4_DEDDh_dom"/>
</dbReference>
<dbReference type="FunFam" id="3.30.420.10:FF:000007">
    <property type="entry name" value="Interferon-stimulated exonuclease gene 20"/>
    <property type="match status" value="1"/>
</dbReference>
<keyword evidence="4" id="KW-0698">rRNA processing</keyword>
<evidence type="ECO:0000256" key="5">
    <source>
        <dbReference type="ARBA" id="ARBA00022722"/>
    </source>
</evidence>
<evidence type="ECO:0000256" key="4">
    <source>
        <dbReference type="ARBA" id="ARBA00022552"/>
    </source>
</evidence>
<evidence type="ECO:0000256" key="9">
    <source>
        <dbReference type="ARBA" id="ARBA00025599"/>
    </source>
</evidence>
<dbReference type="InterPro" id="IPR047021">
    <property type="entry name" value="REXO1/3/4-like"/>
</dbReference>
<keyword evidence="6" id="KW-0378">Hydrolase</keyword>
<evidence type="ECO:0000256" key="2">
    <source>
        <dbReference type="ARBA" id="ARBA00010489"/>
    </source>
</evidence>
<feature type="compositionally biased region" description="Basic residues" evidence="10">
    <location>
        <begin position="395"/>
        <end position="408"/>
    </location>
</feature>
<protein>
    <recommendedName>
        <fullName evidence="3">RNA exonuclease 4</fullName>
    </recommendedName>
</protein>
<gene>
    <name evidence="12" type="ORF">VFPBJ_10261</name>
</gene>
<dbReference type="Pfam" id="PF00929">
    <property type="entry name" value="RNase_T"/>
    <property type="match status" value="1"/>
</dbReference>
<evidence type="ECO:0000256" key="8">
    <source>
        <dbReference type="ARBA" id="ARBA00023242"/>
    </source>
</evidence>
<evidence type="ECO:0000256" key="3">
    <source>
        <dbReference type="ARBA" id="ARBA00016937"/>
    </source>
</evidence>
<keyword evidence="5" id="KW-0540">Nuclease</keyword>
<comment type="subcellular location">
    <subcellularLocation>
        <location evidence="1">Nucleus</location>
    </subcellularLocation>
</comment>
<dbReference type="InterPro" id="IPR012337">
    <property type="entry name" value="RNaseH-like_sf"/>
</dbReference>
<comment type="caution">
    <text evidence="12">The sequence shown here is derived from an EMBL/GenBank/DDBJ whole genome shotgun (WGS) entry which is preliminary data.</text>
</comment>
<feature type="region of interest" description="Disordered" evidence="10">
    <location>
        <begin position="381"/>
        <end position="408"/>
    </location>
</feature>
<dbReference type="Proteomes" id="UP000078240">
    <property type="component" value="Unassembled WGS sequence"/>
</dbReference>
<dbReference type="PANTHER" id="PTHR12801">
    <property type="entry name" value="RNA EXONUCLEASE REXO1 / RECO3 FAMILY MEMBER-RELATED"/>
    <property type="match status" value="1"/>
</dbReference>
<feature type="domain" description="Exonuclease" evidence="11">
    <location>
        <begin position="217"/>
        <end position="378"/>
    </location>
</feature>
<organism evidence="12 13">
    <name type="scientific">Purpureocillium lilacinum</name>
    <name type="common">Paecilomyces lilacinus</name>
    <dbReference type="NCBI Taxonomy" id="33203"/>
    <lineage>
        <taxon>Eukaryota</taxon>
        <taxon>Fungi</taxon>
        <taxon>Dikarya</taxon>
        <taxon>Ascomycota</taxon>
        <taxon>Pezizomycotina</taxon>
        <taxon>Sordariomycetes</taxon>
        <taxon>Hypocreomycetidae</taxon>
        <taxon>Hypocreales</taxon>
        <taxon>Ophiocordycipitaceae</taxon>
        <taxon>Purpureocillium</taxon>
    </lineage>
</organism>
<evidence type="ECO:0000256" key="10">
    <source>
        <dbReference type="SAM" id="MobiDB-lite"/>
    </source>
</evidence>
<evidence type="ECO:0000256" key="1">
    <source>
        <dbReference type="ARBA" id="ARBA00004123"/>
    </source>
</evidence>
<dbReference type="GO" id="GO:0006364">
    <property type="term" value="P:rRNA processing"/>
    <property type="evidence" value="ECO:0007669"/>
    <property type="project" value="UniProtKB-KW"/>
</dbReference>
<dbReference type="GO" id="GO:0008408">
    <property type="term" value="F:3'-5' exonuclease activity"/>
    <property type="evidence" value="ECO:0007669"/>
    <property type="project" value="InterPro"/>
</dbReference>
<name>A0A179GAW9_PURLI</name>
<feature type="compositionally biased region" description="Polar residues" evidence="10">
    <location>
        <begin position="129"/>
        <end position="138"/>
    </location>
</feature>
<dbReference type="GO" id="GO:0005634">
    <property type="term" value="C:nucleus"/>
    <property type="evidence" value="ECO:0007669"/>
    <property type="project" value="UniProtKB-SubCell"/>
</dbReference>
<dbReference type="EMBL" id="LSBH01000009">
    <property type="protein sequence ID" value="OAQ74966.1"/>
    <property type="molecule type" value="Genomic_DNA"/>
</dbReference>
<dbReference type="InterPro" id="IPR036397">
    <property type="entry name" value="RNaseH_sf"/>
</dbReference>
<dbReference type="AlphaFoldDB" id="A0A179GAW9"/>
<accession>A0A179GAW9</accession>
<evidence type="ECO:0000313" key="13">
    <source>
        <dbReference type="Proteomes" id="UP000078240"/>
    </source>
</evidence>
<keyword evidence="8" id="KW-0539">Nucleus</keyword>
<dbReference type="CDD" id="cd06144">
    <property type="entry name" value="REX4_like"/>
    <property type="match status" value="1"/>
</dbReference>
<dbReference type="GO" id="GO:0003676">
    <property type="term" value="F:nucleic acid binding"/>
    <property type="evidence" value="ECO:0007669"/>
    <property type="project" value="InterPro"/>
</dbReference>
<dbReference type="PANTHER" id="PTHR12801:SF45">
    <property type="entry name" value="RNA EXONUCLEASE 4"/>
    <property type="match status" value="1"/>
</dbReference>
<sequence>MENGLTDVFMRDVEHHQRRWRGERQKRSLSVGGKGCYQGPDSRITAPVDCRLHNPAVQQLPIPCWEHRRGAAKGCRAFPIDMAELSSNWKKLQARLKAEGTTKAQGKRKVTDQTTPHSKRLKISETTRRTANPTSQAQHRNRNTKPTMGGVHSSRVEPVPRHGPSPSLALWAEDNDISTEALAEAYELGAQKDNSMMLASAKDKVNHGLSEGVDIGKYVAMDCEMVGVGPGGHESSLARVSLVDFHGQQVYDSYVKQRERVTDWRTAVSGISQKEMRFARDFDEVQHAVFGIIRDRVLIGHDIKHDLEALKLSHPPKDVRDTARYHGFKKYGHGRKPALRTLAREILAVEIQEGPHSSIEDARVTMLLFRKHKPGFDVDHANRYAPKPAMNIHKGSSRKPKKSKSRIP</sequence>
<comment type="function">
    <text evidence="9">Exoribonuclease involved in ribosome biosynthesis. Involved in the processing of ITS1, the internal transcribed spacer localized between the 18S and 5.8S rRNAs.</text>
</comment>
<dbReference type="GO" id="GO:0000027">
    <property type="term" value="P:ribosomal large subunit assembly"/>
    <property type="evidence" value="ECO:0007669"/>
    <property type="project" value="TreeGrafter"/>
</dbReference>
<proteinExistence type="inferred from homology"/>
<dbReference type="SUPFAM" id="SSF53098">
    <property type="entry name" value="Ribonuclease H-like"/>
    <property type="match status" value="1"/>
</dbReference>
<evidence type="ECO:0000313" key="12">
    <source>
        <dbReference type="EMBL" id="OAQ74966.1"/>
    </source>
</evidence>
<reference evidence="12 13" key="1">
    <citation type="submission" date="2016-01" db="EMBL/GenBank/DDBJ databases">
        <title>Biosynthesis of antibiotic leucinostatins and their inhibition on Phytophthora in bio-control Purpureocillium lilacinum.</title>
        <authorList>
            <person name="Wang G."/>
            <person name="Liu Z."/>
            <person name="Lin R."/>
            <person name="Li E."/>
            <person name="Mao Z."/>
            <person name="Ling J."/>
            <person name="Yin W."/>
            <person name="Xie B."/>
        </authorList>
    </citation>
    <scope>NUCLEOTIDE SEQUENCE [LARGE SCALE GENOMIC DNA]</scope>
    <source>
        <strain evidence="12">PLBJ-1</strain>
    </source>
</reference>
<keyword evidence="7 12" id="KW-0269">Exonuclease</keyword>
<dbReference type="SMART" id="SM00479">
    <property type="entry name" value="EXOIII"/>
    <property type="match status" value="1"/>
</dbReference>